<reference evidence="8 9" key="1">
    <citation type="journal article" date="2007" name="Int. J. Syst. Evol. Microbiol.">
        <title>Description of Pelomonas aquatica sp. nov. and Pelomonas puraquae sp. nov., isolated from industrial and haemodialysis water.</title>
        <authorList>
            <person name="Gomila M."/>
            <person name="Bowien B."/>
            <person name="Falsen E."/>
            <person name="Moore E.R."/>
            <person name="Lalucat J."/>
        </authorList>
    </citation>
    <scope>NUCLEOTIDE SEQUENCE [LARGE SCALE GENOMIC DNA]</scope>
    <source>
        <strain evidence="8 9">CCUG 52769</strain>
    </source>
</reference>
<dbReference type="PROSITE" id="PS51892">
    <property type="entry name" value="SUBTILASE"/>
    <property type="match status" value="1"/>
</dbReference>
<feature type="domain" description="Peptidase S8/S53" evidence="7">
    <location>
        <begin position="157"/>
        <end position="374"/>
    </location>
</feature>
<keyword evidence="9" id="KW-1185">Reference proteome</keyword>
<feature type="active site" description="Charge relay system" evidence="5">
    <location>
        <position position="197"/>
    </location>
</feature>
<feature type="active site" description="Charge relay system" evidence="5">
    <location>
        <position position="166"/>
    </location>
</feature>
<evidence type="ECO:0000313" key="8">
    <source>
        <dbReference type="EMBL" id="OWR05686.1"/>
    </source>
</evidence>
<name>A0A254NCK3_9BURK</name>
<dbReference type="InterPro" id="IPR000209">
    <property type="entry name" value="Peptidase_S8/S53_dom"/>
</dbReference>
<gene>
    <name evidence="8" type="ORF">CDO81_04330</name>
</gene>
<evidence type="ECO:0000313" key="9">
    <source>
        <dbReference type="Proteomes" id="UP000197446"/>
    </source>
</evidence>
<dbReference type="PANTHER" id="PTHR43806">
    <property type="entry name" value="PEPTIDASE S8"/>
    <property type="match status" value="1"/>
</dbReference>
<dbReference type="InterPro" id="IPR036852">
    <property type="entry name" value="Peptidase_S8/S53_dom_sf"/>
</dbReference>
<dbReference type="Gene3D" id="3.40.50.200">
    <property type="entry name" value="Peptidase S8/S53 domain"/>
    <property type="match status" value="1"/>
</dbReference>
<dbReference type="GO" id="GO:0004252">
    <property type="term" value="F:serine-type endopeptidase activity"/>
    <property type="evidence" value="ECO:0007669"/>
    <property type="project" value="UniProtKB-UniRule"/>
</dbReference>
<evidence type="ECO:0000256" key="4">
    <source>
        <dbReference type="ARBA" id="ARBA00022825"/>
    </source>
</evidence>
<dbReference type="Proteomes" id="UP000197446">
    <property type="component" value="Unassembled WGS sequence"/>
</dbReference>
<dbReference type="AlphaFoldDB" id="A0A254NCK3"/>
<evidence type="ECO:0000256" key="5">
    <source>
        <dbReference type="PROSITE-ProRule" id="PRU01240"/>
    </source>
</evidence>
<keyword evidence="3 5" id="KW-0378">Hydrolase</keyword>
<comment type="similarity">
    <text evidence="1 5">Belongs to the peptidase S8 family.</text>
</comment>
<dbReference type="InterPro" id="IPR022398">
    <property type="entry name" value="Peptidase_S8_His-AS"/>
</dbReference>
<accession>A0A254NCK3</accession>
<feature type="signal peptide" evidence="6">
    <location>
        <begin position="1"/>
        <end position="21"/>
    </location>
</feature>
<dbReference type="InterPro" id="IPR050131">
    <property type="entry name" value="Peptidase_S8_subtilisin-like"/>
</dbReference>
<dbReference type="InterPro" id="IPR015500">
    <property type="entry name" value="Peptidase_S8_subtilisin-rel"/>
</dbReference>
<dbReference type="PANTHER" id="PTHR43806:SF11">
    <property type="entry name" value="CEREVISIN-RELATED"/>
    <property type="match status" value="1"/>
</dbReference>
<keyword evidence="6" id="KW-0732">Signal</keyword>
<protein>
    <submittedName>
        <fullName evidence="8">Serine protease</fullName>
    </submittedName>
</protein>
<dbReference type="EMBL" id="NISI01000001">
    <property type="protein sequence ID" value="OWR05686.1"/>
    <property type="molecule type" value="Genomic_DNA"/>
</dbReference>
<keyword evidence="2 5" id="KW-0645">Protease</keyword>
<dbReference type="InterPro" id="IPR023827">
    <property type="entry name" value="Peptidase_S8_Asp-AS"/>
</dbReference>
<feature type="active site" description="Charge relay system" evidence="5">
    <location>
        <position position="341"/>
    </location>
</feature>
<organism evidence="8 9">
    <name type="scientific">Roseateles puraquae</name>
    <dbReference type="NCBI Taxonomy" id="431059"/>
    <lineage>
        <taxon>Bacteria</taxon>
        <taxon>Pseudomonadati</taxon>
        <taxon>Pseudomonadota</taxon>
        <taxon>Betaproteobacteria</taxon>
        <taxon>Burkholderiales</taxon>
        <taxon>Sphaerotilaceae</taxon>
        <taxon>Roseateles</taxon>
    </lineage>
</organism>
<dbReference type="PROSITE" id="PS00136">
    <property type="entry name" value="SUBTILASE_ASP"/>
    <property type="match status" value="1"/>
</dbReference>
<feature type="chain" id="PRO_5012535723" evidence="6">
    <location>
        <begin position="22"/>
        <end position="403"/>
    </location>
</feature>
<dbReference type="PRINTS" id="PR00723">
    <property type="entry name" value="SUBTILISIN"/>
</dbReference>
<comment type="caution">
    <text evidence="8">The sequence shown here is derived from an EMBL/GenBank/DDBJ whole genome shotgun (WGS) entry which is preliminary data.</text>
</comment>
<keyword evidence="4 5" id="KW-0720">Serine protease</keyword>
<evidence type="ECO:0000256" key="6">
    <source>
        <dbReference type="SAM" id="SignalP"/>
    </source>
</evidence>
<sequence length="403" mass="41438">MKVLLKLLAALLMVAAGLARAQVSGAEEAERQVLVMLQLPKAHYRPDGSYAGTYGEGVGRQSRQQVAQALAKAYRLEVRSQWAMPLAGLDCFVMRLPEGDTRSSAEAARAVSDDHRVAWAQPVAVYRAQGTQQEPLYAAQPAAQQWHLAELHKLATGRGVRVAVVDSGVEARHPDLAGQVVVNENFVDEGPVPAEAHGTAVAGIIAARADNGLGIAGVAPQARLIALRACWQAPQAQTLCTSLGLAKALHAAIQQGAQIINLSLGGPDDRLLSVLLDQALARGTTVVAALPSSGGPFPANHRGVLVVGTAPPLPAGAVTAPGRDVPSTAVGGGYALVTGSSFAAAHAAGLLALVRELDGPRGSQVLQAALVTASQGRIDSCATLARHVAGRAPACASREPTAD</sequence>
<dbReference type="Pfam" id="PF00082">
    <property type="entry name" value="Peptidase_S8"/>
    <property type="match status" value="1"/>
</dbReference>
<dbReference type="RefSeq" id="WP_088481893.1">
    <property type="nucleotide sequence ID" value="NZ_NISI01000001.1"/>
</dbReference>
<dbReference type="GO" id="GO:0006508">
    <property type="term" value="P:proteolysis"/>
    <property type="evidence" value="ECO:0007669"/>
    <property type="project" value="UniProtKB-KW"/>
</dbReference>
<dbReference type="SUPFAM" id="SSF52743">
    <property type="entry name" value="Subtilisin-like"/>
    <property type="match status" value="1"/>
</dbReference>
<dbReference type="OrthoDB" id="9790784at2"/>
<evidence type="ECO:0000256" key="3">
    <source>
        <dbReference type="ARBA" id="ARBA00022801"/>
    </source>
</evidence>
<evidence type="ECO:0000259" key="7">
    <source>
        <dbReference type="Pfam" id="PF00082"/>
    </source>
</evidence>
<evidence type="ECO:0000256" key="2">
    <source>
        <dbReference type="ARBA" id="ARBA00022670"/>
    </source>
</evidence>
<dbReference type="PROSITE" id="PS00137">
    <property type="entry name" value="SUBTILASE_HIS"/>
    <property type="match status" value="1"/>
</dbReference>
<evidence type="ECO:0000256" key="1">
    <source>
        <dbReference type="ARBA" id="ARBA00011073"/>
    </source>
</evidence>
<proteinExistence type="inferred from homology"/>